<feature type="transmembrane region" description="Helical" evidence="1">
    <location>
        <begin position="6"/>
        <end position="27"/>
    </location>
</feature>
<dbReference type="AlphaFoldDB" id="A0A0G1S1W7"/>
<keyword evidence="1" id="KW-1133">Transmembrane helix</keyword>
<evidence type="ECO:0000256" key="1">
    <source>
        <dbReference type="SAM" id="Phobius"/>
    </source>
</evidence>
<dbReference type="PANTHER" id="PTHR14969:SF13">
    <property type="entry name" value="AT30094P"/>
    <property type="match status" value="1"/>
</dbReference>
<reference evidence="3 4" key="1">
    <citation type="journal article" date="2015" name="Nature">
        <title>rRNA introns, odd ribosomes, and small enigmatic genomes across a large radiation of phyla.</title>
        <authorList>
            <person name="Brown C.T."/>
            <person name="Hug L.A."/>
            <person name="Thomas B.C."/>
            <person name="Sharon I."/>
            <person name="Castelle C.J."/>
            <person name="Singh A."/>
            <person name="Wilkins M.J."/>
            <person name="Williams K.H."/>
            <person name="Banfield J.F."/>
        </authorList>
    </citation>
    <scope>NUCLEOTIDE SEQUENCE [LARGE SCALE GENOMIC DNA]</scope>
</reference>
<evidence type="ECO:0000313" key="4">
    <source>
        <dbReference type="Proteomes" id="UP000034501"/>
    </source>
</evidence>
<feature type="transmembrane region" description="Helical" evidence="1">
    <location>
        <begin position="39"/>
        <end position="60"/>
    </location>
</feature>
<comment type="caution">
    <text evidence="3">The sequence shown here is derived from an EMBL/GenBank/DDBJ whole genome shotgun (WGS) entry which is preliminary data.</text>
</comment>
<organism evidence="3 4">
    <name type="scientific">Candidatus Woesebacteria bacterium GW2011_GWC2_47_16</name>
    <dbReference type="NCBI Taxonomy" id="1618590"/>
    <lineage>
        <taxon>Bacteria</taxon>
        <taxon>Candidatus Woeseibacteriota</taxon>
    </lineage>
</organism>
<dbReference type="SUPFAM" id="SSF48317">
    <property type="entry name" value="Acid phosphatase/Vanadium-dependent haloperoxidase"/>
    <property type="match status" value="1"/>
</dbReference>
<feature type="domain" description="Phosphatidic acid phosphatase type 2/haloperoxidase" evidence="2">
    <location>
        <begin position="35"/>
        <end position="144"/>
    </location>
</feature>
<feature type="transmembrane region" description="Helical" evidence="1">
    <location>
        <begin position="105"/>
        <end position="123"/>
    </location>
</feature>
<dbReference type="InterPro" id="IPR000326">
    <property type="entry name" value="PAP2/HPO"/>
</dbReference>
<dbReference type="PANTHER" id="PTHR14969">
    <property type="entry name" value="SPHINGOSINE-1-PHOSPHATE PHOSPHOHYDROLASE"/>
    <property type="match status" value="1"/>
</dbReference>
<dbReference type="Pfam" id="PF01569">
    <property type="entry name" value="PAP2"/>
    <property type="match status" value="1"/>
</dbReference>
<dbReference type="SMART" id="SM00014">
    <property type="entry name" value="acidPPc"/>
    <property type="match status" value="1"/>
</dbReference>
<protein>
    <recommendedName>
        <fullName evidence="2">Phosphatidic acid phosphatase type 2/haloperoxidase domain-containing protein</fullName>
    </recommendedName>
</protein>
<evidence type="ECO:0000313" key="3">
    <source>
        <dbReference type="EMBL" id="KKU63519.1"/>
    </source>
</evidence>
<dbReference type="InterPro" id="IPR036938">
    <property type="entry name" value="PAP2/HPO_sf"/>
</dbReference>
<feature type="transmembrane region" description="Helical" evidence="1">
    <location>
        <begin position="80"/>
        <end position="98"/>
    </location>
</feature>
<keyword evidence="1" id="KW-0812">Transmembrane</keyword>
<dbReference type="EMBL" id="LCNW01000028">
    <property type="protein sequence ID" value="KKU63519.1"/>
    <property type="molecule type" value="Genomic_DNA"/>
</dbReference>
<dbReference type="Gene3D" id="1.20.144.10">
    <property type="entry name" value="Phosphatidic acid phosphatase type 2/haloperoxidase"/>
    <property type="match status" value="1"/>
</dbReference>
<dbReference type="Proteomes" id="UP000034501">
    <property type="component" value="Unassembled WGS sequence"/>
</dbReference>
<accession>A0A0G1S1W7</accession>
<feature type="transmembrane region" description="Helical" evidence="1">
    <location>
        <begin position="129"/>
        <end position="148"/>
    </location>
</feature>
<name>A0A0G1S1W7_9BACT</name>
<keyword evidence="1" id="KW-0472">Membrane</keyword>
<gene>
    <name evidence="3" type="ORF">UX88_C0028G0010</name>
</gene>
<sequence length="153" mass="16468">MNDLLITFLASFLIWLMFGGLLILWLIDGKFKKEQVLHALLAVAVAWGVAQVIKAIFPTVRPFELNGLTPLTLLPSSDGAFPSGHTAAAFALATTIWLHDKKVGSAFVIAALVVGVARVWGNVHYPIDIVGGAVLGAITAFVIEKVHLRKFIP</sequence>
<proteinExistence type="predicted"/>
<evidence type="ECO:0000259" key="2">
    <source>
        <dbReference type="SMART" id="SM00014"/>
    </source>
</evidence>